<dbReference type="Pfam" id="PF13248">
    <property type="entry name" value="Zn_ribbon_3"/>
    <property type="match status" value="1"/>
</dbReference>
<dbReference type="OrthoDB" id="9128717at2"/>
<dbReference type="Proteomes" id="UP000326557">
    <property type="component" value="Unassembled WGS sequence"/>
</dbReference>
<dbReference type="InterPro" id="IPR059113">
    <property type="entry name" value="Znf_ribbon"/>
</dbReference>
<sequence>MSMIQDPDLADVLMSASTDDIGLLIDVITDSGKGRISLSSSICRQLSAAREREITDYDRGLVAEELTRFGGNSLMNVFRGGSGVQYKELLGDVASHVGVGKEGLGDCAKMEMAIIAKVVEQSVSRMSEDDKATFFDSVGVGYRPGMGPSALAALIASLGASGLTSYRLAAVVASATMSSLVGRGVMLAGGAGLSRGLAVLAGPVGWAITGLWTAFDLASPAYRVTVPCVIQIGHMRQKMLLAKSCPACGVSVEDSSRFCGHCGVRLTERSLP</sequence>
<organism evidence="2 3">
    <name type="scientific">Pseudomonas fluorescens</name>
    <dbReference type="NCBI Taxonomy" id="294"/>
    <lineage>
        <taxon>Bacteria</taxon>
        <taxon>Pseudomonadati</taxon>
        <taxon>Pseudomonadota</taxon>
        <taxon>Gammaproteobacteria</taxon>
        <taxon>Pseudomonadales</taxon>
        <taxon>Pseudomonadaceae</taxon>
        <taxon>Pseudomonas</taxon>
    </lineage>
</organism>
<reference evidence="2 3" key="1">
    <citation type="submission" date="2019-09" db="EMBL/GenBank/DDBJ databases">
        <authorList>
            <person name="Chandra G."/>
            <person name="Truman W A."/>
        </authorList>
    </citation>
    <scope>NUCLEOTIDE SEQUENCE [LARGE SCALE GENOMIC DNA]</scope>
    <source>
        <strain evidence="2">PS704</strain>
    </source>
</reference>
<feature type="domain" description="Putative zinc-ribbon" evidence="1">
    <location>
        <begin position="243"/>
        <end position="266"/>
    </location>
</feature>
<evidence type="ECO:0000313" key="3">
    <source>
        <dbReference type="Proteomes" id="UP000326557"/>
    </source>
</evidence>
<accession>A0A5E7AM04</accession>
<dbReference type="AlphaFoldDB" id="A0A5E7AM04"/>
<gene>
    <name evidence="2" type="ORF">PS704_01000</name>
</gene>
<proteinExistence type="predicted"/>
<name>A0A5E7AM04_PSEFL</name>
<protein>
    <recommendedName>
        <fullName evidence="1">Putative zinc-ribbon domain-containing protein</fullName>
    </recommendedName>
</protein>
<dbReference type="EMBL" id="CABVHP010000002">
    <property type="protein sequence ID" value="VVN79659.1"/>
    <property type="molecule type" value="Genomic_DNA"/>
</dbReference>
<evidence type="ECO:0000313" key="2">
    <source>
        <dbReference type="EMBL" id="VVN79659.1"/>
    </source>
</evidence>
<dbReference type="RefSeq" id="WP_150636812.1">
    <property type="nucleotide sequence ID" value="NZ_CABVHP010000002.1"/>
</dbReference>
<evidence type="ECO:0000259" key="1">
    <source>
        <dbReference type="Pfam" id="PF13248"/>
    </source>
</evidence>